<evidence type="ECO:0000313" key="2">
    <source>
        <dbReference type="EMBL" id="SOC45606.1"/>
    </source>
</evidence>
<evidence type="ECO:0000256" key="1">
    <source>
        <dbReference type="SAM" id="MobiDB-lite"/>
    </source>
</evidence>
<reference evidence="2 3" key="1">
    <citation type="submission" date="2017-08" db="EMBL/GenBank/DDBJ databases">
        <authorList>
            <person name="de Groot N.N."/>
        </authorList>
    </citation>
    <scope>NUCLEOTIDE SEQUENCE [LARGE SCALE GENOMIC DNA]</scope>
    <source>
        <strain evidence="2 3">JC85</strain>
    </source>
</reference>
<dbReference type="OrthoDB" id="8402008at2"/>
<name>A0A285UXY8_9HYPH</name>
<sequence>MKPISPRMLLTRMEAAHRETRHHLDRVHRQIAGRAERIAITQKAKARHLARKRTGSRRSRNDETVFRAHLDRLQFERRLELDGLTGKLARQEQAIDTLRRKLGEEAGRRVA</sequence>
<feature type="compositionally biased region" description="Basic residues" evidence="1">
    <location>
        <begin position="44"/>
        <end position="58"/>
    </location>
</feature>
<gene>
    <name evidence="2" type="ORF">SAMN05892877_116133</name>
</gene>
<dbReference type="RefSeq" id="WP_046802241.1">
    <property type="nucleotide sequence ID" value="NZ_OBQD01000016.1"/>
</dbReference>
<feature type="region of interest" description="Disordered" evidence="1">
    <location>
        <begin position="42"/>
        <end position="62"/>
    </location>
</feature>
<keyword evidence="3" id="KW-1185">Reference proteome</keyword>
<dbReference type="Proteomes" id="UP000219167">
    <property type="component" value="Unassembled WGS sequence"/>
</dbReference>
<dbReference type="AlphaFoldDB" id="A0A285UXY8"/>
<proteinExistence type="predicted"/>
<organism evidence="2 3">
    <name type="scientific">Rhizobium subbaraonis</name>
    <dbReference type="NCBI Taxonomy" id="908946"/>
    <lineage>
        <taxon>Bacteria</taxon>
        <taxon>Pseudomonadati</taxon>
        <taxon>Pseudomonadota</taxon>
        <taxon>Alphaproteobacteria</taxon>
        <taxon>Hyphomicrobiales</taxon>
        <taxon>Rhizobiaceae</taxon>
        <taxon>Rhizobium/Agrobacterium group</taxon>
        <taxon>Rhizobium</taxon>
    </lineage>
</organism>
<protein>
    <submittedName>
        <fullName evidence="2">Uncharacterized protein</fullName>
    </submittedName>
</protein>
<accession>A0A285UXY8</accession>
<evidence type="ECO:0000313" key="3">
    <source>
        <dbReference type="Proteomes" id="UP000219167"/>
    </source>
</evidence>
<dbReference type="EMBL" id="OBQD01000016">
    <property type="protein sequence ID" value="SOC45606.1"/>
    <property type="molecule type" value="Genomic_DNA"/>
</dbReference>